<feature type="transmembrane region" description="Helical" evidence="1">
    <location>
        <begin position="20"/>
        <end position="52"/>
    </location>
</feature>
<dbReference type="Proteomes" id="UP000306888">
    <property type="component" value="Unassembled WGS sequence"/>
</dbReference>
<proteinExistence type="predicted"/>
<dbReference type="RefSeq" id="WP_136007865.1">
    <property type="nucleotide sequence ID" value="NZ_SRYR01000010.1"/>
</dbReference>
<evidence type="ECO:0000256" key="1">
    <source>
        <dbReference type="SAM" id="Phobius"/>
    </source>
</evidence>
<feature type="transmembrane region" description="Helical" evidence="1">
    <location>
        <begin position="203"/>
        <end position="224"/>
    </location>
</feature>
<dbReference type="OrthoDB" id="1910927at2"/>
<dbReference type="InterPro" id="IPR025699">
    <property type="entry name" value="ABC2_memb-like"/>
</dbReference>
<feature type="transmembrane region" description="Helical" evidence="1">
    <location>
        <begin position="83"/>
        <end position="101"/>
    </location>
</feature>
<dbReference type="AlphaFoldDB" id="A0A4S2DG08"/>
<evidence type="ECO:0000313" key="3">
    <source>
        <dbReference type="Proteomes" id="UP000306888"/>
    </source>
</evidence>
<protein>
    <submittedName>
        <fullName evidence="2">ABC-2 transporter permease</fullName>
    </submittedName>
</protein>
<keyword evidence="3" id="KW-1185">Reference proteome</keyword>
<accession>A0A4S2DG08</accession>
<keyword evidence="1" id="KW-0472">Membrane</keyword>
<organism evidence="2 3">
    <name type="scientific">Clostridium sartagoforme</name>
    <dbReference type="NCBI Taxonomy" id="84031"/>
    <lineage>
        <taxon>Bacteria</taxon>
        <taxon>Bacillati</taxon>
        <taxon>Bacillota</taxon>
        <taxon>Clostridia</taxon>
        <taxon>Eubacteriales</taxon>
        <taxon>Clostridiaceae</taxon>
        <taxon>Clostridium</taxon>
    </lineage>
</organism>
<dbReference type="Pfam" id="PF13346">
    <property type="entry name" value="ABC2_membrane_5"/>
    <property type="match status" value="1"/>
</dbReference>
<dbReference type="PANTHER" id="PTHR41309">
    <property type="entry name" value="MEMBRANE PROTEIN-RELATED"/>
    <property type="match status" value="1"/>
</dbReference>
<reference evidence="2 3" key="1">
    <citation type="submission" date="2019-04" db="EMBL/GenBank/DDBJ databases">
        <title>Microbes associate with the intestines of laboratory mice.</title>
        <authorList>
            <person name="Navarre W."/>
            <person name="Wong E."/>
            <person name="Huang K."/>
            <person name="Tropini C."/>
            <person name="Ng K."/>
            <person name="Yu B."/>
        </authorList>
    </citation>
    <scope>NUCLEOTIDE SEQUENCE [LARGE SCALE GENOMIC DNA]</scope>
    <source>
        <strain evidence="2 3">NM50_B9-20</strain>
    </source>
</reference>
<feature type="transmembrane region" description="Helical" evidence="1">
    <location>
        <begin position="113"/>
        <end position="136"/>
    </location>
</feature>
<sequence length="235" mass="27303">MLQLIKKDLLVSLKVKSLKIVILTFLVGLFLLSIFSFIFPTILPIIFTYMIVMNSFYYDSLNNSESYMMSVPNKREDVVYSKYILVILILFLSNILMYLFYGINILNSVRTIVLQDMIVSSLTILFSFSIILPITFKYRYKVSRIIAPFITIAIGYLSHSSSTINKFIENGTETILISLSRKIGVIIYRIFNFNNYDYKVLAVTIYIILLFMIAIFIFLVSMYISSKIYEKRDIG</sequence>
<name>A0A4S2DG08_9CLOT</name>
<evidence type="ECO:0000313" key="2">
    <source>
        <dbReference type="EMBL" id="TGY40976.1"/>
    </source>
</evidence>
<dbReference type="EMBL" id="SRYR01000010">
    <property type="protein sequence ID" value="TGY40976.1"/>
    <property type="molecule type" value="Genomic_DNA"/>
</dbReference>
<comment type="caution">
    <text evidence="2">The sequence shown here is derived from an EMBL/GenBank/DDBJ whole genome shotgun (WGS) entry which is preliminary data.</text>
</comment>
<gene>
    <name evidence="2" type="ORF">E5347_14060</name>
</gene>
<keyword evidence="1" id="KW-0812">Transmembrane</keyword>
<dbReference type="PANTHER" id="PTHR41309:SF2">
    <property type="entry name" value="MEMBRANE PROTEIN"/>
    <property type="match status" value="1"/>
</dbReference>
<keyword evidence="1" id="KW-1133">Transmembrane helix</keyword>